<organism evidence="1 2">
    <name type="scientific">Paenibacillus antibioticophila</name>
    <dbReference type="NCBI Taxonomy" id="1274374"/>
    <lineage>
        <taxon>Bacteria</taxon>
        <taxon>Bacillati</taxon>
        <taxon>Bacillota</taxon>
        <taxon>Bacilli</taxon>
        <taxon>Bacillales</taxon>
        <taxon>Paenibacillaceae</taxon>
        <taxon>Paenibacillus</taxon>
    </lineage>
</organism>
<accession>A0A920CH99</accession>
<keyword evidence="2" id="KW-1185">Reference proteome</keyword>
<comment type="caution">
    <text evidence="1">The sequence shown here is derived from an EMBL/GenBank/DDBJ whole genome shotgun (WGS) entry which is preliminary data.</text>
</comment>
<evidence type="ECO:0008006" key="3">
    <source>
        <dbReference type="Google" id="ProtNLM"/>
    </source>
</evidence>
<proteinExistence type="predicted"/>
<evidence type="ECO:0000313" key="1">
    <source>
        <dbReference type="EMBL" id="GIO37573.1"/>
    </source>
</evidence>
<dbReference type="Proteomes" id="UP000681162">
    <property type="component" value="Unassembled WGS sequence"/>
</dbReference>
<gene>
    <name evidence="1" type="ORF">J41TS12_24340</name>
</gene>
<name>A0A920CH99_9BACL</name>
<reference evidence="1 2" key="1">
    <citation type="submission" date="2021-03" db="EMBL/GenBank/DDBJ databases">
        <title>Antimicrobial resistance genes in bacteria isolated from Japanese honey, and their potential for conferring macrolide and lincosamide resistance in the American foulbrood pathogen Paenibacillus larvae.</title>
        <authorList>
            <person name="Okamoto M."/>
            <person name="Kumagai M."/>
            <person name="Kanamori H."/>
            <person name="Takamatsu D."/>
        </authorList>
    </citation>
    <scope>NUCLEOTIDE SEQUENCE [LARGE SCALE GENOMIC DNA]</scope>
    <source>
        <strain evidence="1 2">J41TS12</strain>
    </source>
</reference>
<protein>
    <recommendedName>
        <fullName evidence="3">Dehydrogenase</fullName>
    </recommendedName>
</protein>
<dbReference type="AlphaFoldDB" id="A0A920CH99"/>
<dbReference type="RefSeq" id="WP_374705966.1">
    <property type="nucleotide sequence ID" value="NZ_BORR01000008.1"/>
</dbReference>
<sequence>MMPKPGKHTSPLPTPRKIRRSCSKELYRTIKRLDTYIPEERIRQGEDLYYRKVIGNLLWIAENISNRRRLSDWWDEAVSAELAELWQVDRETLSKAFRAAFGG</sequence>
<evidence type="ECO:0000313" key="2">
    <source>
        <dbReference type="Proteomes" id="UP000681162"/>
    </source>
</evidence>
<dbReference type="EMBL" id="BORR01000008">
    <property type="protein sequence ID" value="GIO37573.1"/>
    <property type="molecule type" value="Genomic_DNA"/>
</dbReference>